<dbReference type="KEGG" id="age:AA314_01552"/>
<evidence type="ECO:0000313" key="3">
    <source>
        <dbReference type="Proteomes" id="UP000035579"/>
    </source>
</evidence>
<dbReference type="PROSITE" id="PS51257">
    <property type="entry name" value="PROKAR_LIPOPROTEIN"/>
    <property type="match status" value="1"/>
</dbReference>
<dbReference type="AlphaFoldDB" id="A0AAC8TCZ8"/>
<dbReference type="SUPFAM" id="SSF53474">
    <property type="entry name" value="alpha/beta-Hydrolases"/>
    <property type="match status" value="1"/>
</dbReference>
<evidence type="ECO:0000313" key="2">
    <source>
        <dbReference type="EMBL" id="REG33364.1"/>
    </source>
</evidence>
<dbReference type="Gene3D" id="3.40.50.1820">
    <property type="entry name" value="alpha/beta hydrolase"/>
    <property type="match status" value="1"/>
</dbReference>
<keyword evidence="4" id="KW-1185">Reference proteome</keyword>
<dbReference type="EMBL" id="CP011509">
    <property type="protein sequence ID" value="AKI99925.1"/>
    <property type="molecule type" value="Genomic_DNA"/>
</dbReference>
<accession>A0AAC8TCZ8</accession>
<reference evidence="1 3" key="1">
    <citation type="submission" date="2015-05" db="EMBL/GenBank/DDBJ databases">
        <title>Genome assembly of Archangium gephyra DSM 2261.</title>
        <authorList>
            <person name="Sharma G."/>
            <person name="Subramanian S."/>
        </authorList>
    </citation>
    <scope>NUCLEOTIDE SEQUENCE [LARGE SCALE GENOMIC DNA]</scope>
    <source>
        <strain evidence="1 3">DSM 2261</strain>
    </source>
</reference>
<reference evidence="2 4" key="2">
    <citation type="submission" date="2018-08" db="EMBL/GenBank/DDBJ databases">
        <title>Genomic Encyclopedia of Archaeal and Bacterial Type Strains, Phase II (KMG-II): from individual species to whole genera.</title>
        <authorList>
            <person name="Goeker M."/>
        </authorList>
    </citation>
    <scope>NUCLEOTIDE SEQUENCE [LARGE SCALE GENOMIC DNA]</scope>
    <source>
        <strain evidence="2 4">DSM 2261</strain>
    </source>
</reference>
<dbReference type="Proteomes" id="UP000035579">
    <property type="component" value="Chromosome"/>
</dbReference>
<evidence type="ECO:0000313" key="1">
    <source>
        <dbReference type="EMBL" id="AKI99925.1"/>
    </source>
</evidence>
<proteinExistence type="predicted"/>
<evidence type="ECO:0000313" key="4">
    <source>
        <dbReference type="Proteomes" id="UP000256345"/>
    </source>
</evidence>
<organism evidence="1 3">
    <name type="scientific">Archangium gephyra</name>
    <dbReference type="NCBI Taxonomy" id="48"/>
    <lineage>
        <taxon>Bacteria</taxon>
        <taxon>Pseudomonadati</taxon>
        <taxon>Myxococcota</taxon>
        <taxon>Myxococcia</taxon>
        <taxon>Myxococcales</taxon>
        <taxon>Cystobacterineae</taxon>
        <taxon>Archangiaceae</taxon>
        <taxon>Archangium</taxon>
    </lineage>
</organism>
<gene>
    <name evidence="1" type="ORF">AA314_01552</name>
    <name evidence="2" type="ORF">ATI61_104655</name>
</gene>
<name>A0AAC8TCZ8_9BACT</name>
<protein>
    <recommendedName>
        <fullName evidence="5">Lipoprotein</fullName>
    </recommendedName>
</protein>
<sequence>MRFNLRHIVPIALLSLVGCGVETPVSETLPVAAEELGQEQSMLQASDCPSCLVGTEGARFVSGFEREKVVDDVYHYRIRLRVGDTANDVITLHRVVREKGAWKPVRAPESLFMVHGDAWDFQAAFMSSTLSAAVADNKSIAVYLAKKNVDVWGIDLRWTHVPQGTQDFSFMKEWNLGTHARDVGTGLTVARAVRTLTGSGNQKMNLLGWSRGALVAYAYMNAETQRPQGLRHVSGFIPVDMVMKFGPEAEQQRQWACVRATVGDMVLRSGRYEGNLAGPGAGVAIQLVGQAAKHLPDEPAQLPGIELPPITYRQLGVLVGAATFSLLTNEAYGIQPSVPFYHFSQAKAFSPMGLPTELANVEEEAFFDFLSSAHPYQSFTEMVESDRLQCGDESLPYDDHLSEVKVPVLYVGAAGGFGGYGEYSAKRLGSKDVSVHLVQEKPDASRIADYGHADLFLDKDADSVVWEPIYKWMKKH</sequence>
<dbReference type="InterPro" id="IPR029058">
    <property type="entry name" value="AB_hydrolase_fold"/>
</dbReference>
<dbReference type="EMBL" id="QUMU01000004">
    <property type="protein sequence ID" value="REG33364.1"/>
    <property type="molecule type" value="Genomic_DNA"/>
</dbReference>
<evidence type="ECO:0008006" key="5">
    <source>
        <dbReference type="Google" id="ProtNLM"/>
    </source>
</evidence>
<dbReference type="Proteomes" id="UP000256345">
    <property type="component" value="Unassembled WGS sequence"/>
</dbReference>
<dbReference type="RefSeq" id="WP_047854880.1">
    <property type="nucleotide sequence ID" value="NZ_CP011509.1"/>
</dbReference>